<feature type="repeat" description="WD" evidence="3">
    <location>
        <begin position="1248"/>
        <end position="1289"/>
    </location>
</feature>
<dbReference type="Pfam" id="PF20703">
    <property type="entry name" value="nSTAND1"/>
    <property type="match status" value="1"/>
</dbReference>
<feature type="repeat" description="WD" evidence="3">
    <location>
        <begin position="1124"/>
        <end position="1158"/>
    </location>
</feature>
<dbReference type="InterPro" id="IPR019775">
    <property type="entry name" value="WD40_repeat_CS"/>
</dbReference>
<feature type="repeat" description="WD" evidence="3">
    <location>
        <begin position="1332"/>
        <end position="1373"/>
    </location>
</feature>
<dbReference type="InterPro" id="IPR011600">
    <property type="entry name" value="Pept_C14_caspase"/>
</dbReference>
<feature type="repeat" description="WD" evidence="3">
    <location>
        <begin position="1625"/>
        <end position="1666"/>
    </location>
</feature>
<feature type="repeat" description="WD" evidence="3">
    <location>
        <begin position="1667"/>
        <end position="1708"/>
    </location>
</feature>
<evidence type="ECO:0000259" key="5">
    <source>
        <dbReference type="Pfam" id="PF20703"/>
    </source>
</evidence>
<dbReference type="PANTHER" id="PTHR19848:SF8">
    <property type="entry name" value="F-BOX AND WD REPEAT DOMAIN CONTAINING 7"/>
    <property type="match status" value="1"/>
</dbReference>
<feature type="repeat" description="WD" evidence="3">
    <location>
        <begin position="1374"/>
        <end position="1415"/>
    </location>
</feature>
<feature type="repeat" description="WD" evidence="3">
    <location>
        <begin position="1290"/>
        <end position="1331"/>
    </location>
</feature>
<dbReference type="InterPro" id="IPR036322">
    <property type="entry name" value="WD40_repeat_dom_sf"/>
</dbReference>
<dbReference type="Pfam" id="PF00656">
    <property type="entry name" value="Peptidase_C14"/>
    <property type="match status" value="1"/>
</dbReference>
<dbReference type="PROSITE" id="PS00678">
    <property type="entry name" value="WD_REPEATS_1"/>
    <property type="match status" value="1"/>
</dbReference>
<feature type="repeat" description="WD" evidence="3">
    <location>
        <begin position="1584"/>
        <end position="1615"/>
    </location>
</feature>
<feature type="repeat" description="WD" evidence="3">
    <location>
        <begin position="1165"/>
        <end position="1206"/>
    </location>
</feature>
<dbReference type="InterPro" id="IPR027417">
    <property type="entry name" value="P-loop_NTPase"/>
</dbReference>
<accession>A0ABV4WF61</accession>
<dbReference type="InterPro" id="IPR015943">
    <property type="entry name" value="WD40/YVTN_repeat-like_dom_sf"/>
</dbReference>
<feature type="repeat" description="WD" evidence="3">
    <location>
        <begin position="1542"/>
        <end position="1583"/>
    </location>
</feature>
<proteinExistence type="predicted"/>
<protein>
    <submittedName>
        <fullName evidence="6">Caspase family protein</fullName>
    </submittedName>
</protein>
<dbReference type="SUPFAM" id="SSF52129">
    <property type="entry name" value="Caspase-like"/>
    <property type="match status" value="1"/>
</dbReference>
<dbReference type="Proteomes" id="UP001576780">
    <property type="component" value="Unassembled WGS sequence"/>
</dbReference>
<feature type="repeat" description="WD" evidence="3">
    <location>
        <begin position="1500"/>
        <end position="1541"/>
    </location>
</feature>
<feature type="repeat" description="WD" evidence="3">
    <location>
        <begin position="1207"/>
        <end position="1247"/>
    </location>
</feature>
<keyword evidence="1 3" id="KW-0853">WD repeat</keyword>
<dbReference type="Gene3D" id="3.40.50.300">
    <property type="entry name" value="P-loop containing nucleotide triphosphate hydrolases"/>
    <property type="match status" value="1"/>
</dbReference>
<dbReference type="InterPro" id="IPR029030">
    <property type="entry name" value="Caspase-like_dom_sf"/>
</dbReference>
<dbReference type="Pfam" id="PF00400">
    <property type="entry name" value="WD40"/>
    <property type="match status" value="14"/>
</dbReference>
<sequence>MSPVSVGTSKSKDGLKTSSAKLWILLIGVNQYEDNNLPSLQHSALDCQGLGEALADATQAFPQKEVFIHHDFAANSPNTATVRNSLNQIISAANPQDTVLFYFSGHGILEPKTQEAILCLKDSQSDDPVNTGLRLPELLQLLDNCNANQQLVWLDACHSGGMILRGLRGETVQIELEHPQLNTANQMVETFQKRANQSRKFYALLSCDRNQRSWEFPELGHGVFTYYLMRGLRGEAADAQGVIDADGLYKYVYHQTLQYIDKTNQQLRLINQQKRSRGETQLHPEYTLQTPKRIVEGVGELILGMQPHRHVAENRRVALVVDGLSSNEKTLALSKVLRQRGNFELEYWSKSGKDWSGLKEAMRTRLRSHNISSQESAYNISVSPDPETTLLYLRARLEQTEVEEPYLIFADKIKISRSWLRQELRKSKFSQQIVILDCPGATFLPEWIEDLQLGAERGQCLIAAAGKLSNSEQFTQALLETLNAADKQVGLPIAGWISRLQIYLAGTDIALHIWLSGAKGVIEVLPENMRWLKVETTVGLDLGLCPYKGLQAFSEEDVQFFYGRENLTQQLINELNHCSFLAVIGASGSGKSSIVHAGLIPQFRQGKQLPGSEQWWIKSLRPGANPLETLSWRLVDATTEKEQVYQQMQLEAMLYQGVEGFVRWLRDRSEPMVVLIIDQFEELFTLATAEDRKSFLEIILGALDYAADRFKLIITLRADFISSCLEVPALSEGLQKSSVLVPPYLTKDDYRQAIVMPAEKVGLKIESQLVEVLLQELDRSAGELPLLQFVLEQLWFHRHAGELTLEAYQHKIGGIQGALERKAQAIYDSLDNRSKDCAKWIFLNLTQLGEGTEDTRRRVLKSELIVEKYPANLVEKTLQALTAAKLVVMNSKLNESVVGSSRGEDTSTSESLELTLERMKQEVTVEIAHEVLIRHWSMLRWWLEENRVRLRVQRQIEQAAMLWKENNKKADFLLQGVRLAEAEDIYIKYTDELSADTLLFIDACLQERERQKFELKRRLRQAQTAVGVISILALGALGLGYLAYQQSRTAQIREIEALNSLSENYFLSNQQLEALVTSVKAGRQLRQMIWLENLFPTITQKTLQAKTADTLQKVFYQIRESNRLEQHTDEVFSVVFSPDGQTLASASADKTVKLWRLDGHLLRSLNGHKDRVWGVSFSHDGKLIASASEDRTIKIWRSSDGQLLRTFNGHSAGMNFVSFSSDNQVIASASKDTIKLWRISDGQLLKTLKEHSDIVMNVNFSPDSKLIVSASLDGTIKIWRSNDGQLIRTLKGHKLGVLGVSFSPDGKIIASASADRTVKIWQTSDGALLRTILGHNDEVNSVSFNPDGQILVSASRDNTIKLWQTKSGSLLDTFQGHSASVQSANFSPDGKMVASASRDKTIRLWKLNSNNLHKILQGHLARVNSVSFNYNGLLLASASDDRTIKIWQVSNGSLVRTLPENSTEVYSVSFSPDSKFLVSANKDGTVKLWQISNGSLLQTLKGHTDEVNYVTFSPDGQIIASASADKTIKLWQANNGSLWKTLRGHTANVQMLDFSPNGKIIASGSRDDTIKLWNKNNGKLITSFNAHSGIVYGLSFSPDGIKLASANHDNTVKIWHRNGSLLQTFRGHQGYVWDVNFSPDGKLIASASEDRTVKLWRTNDGKLLRTFDGYQAGVTSVRFSPNGKTLASASSDSTIVLWNLEGAELQKLDLHSLLLPACLWLHDYLQTNSKLSQQERQLCSSSGF</sequence>
<gene>
    <name evidence="6" type="ORF">ACE1CA_02055</name>
</gene>
<feature type="domain" description="Novel STAND NTPase 1" evidence="5">
    <location>
        <begin position="546"/>
        <end position="970"/>
    </location>
</feature>
<dbReference type="Gene3D" id="2.130.10.10">
    <property type="entry name" value="YVTN repeat-like/Quinoprotein amine dehydrogenase"/>
    <property type="match status" value="6"/>
</dbReference>
<keyword evidence="2" id="KW-0677">Repeat</keyword>
<dbReference type="InterPro" id="IPR020472">
    <property type="entry name" value="WD40_PAC1"/>
</dbReference>
<name>A0ABV4WF61_9CYAN</name>
<dbReference type="SUPFAM" id="SSF50978">
    <property type="entry name" value="WD40 repeat-like"/>
    <property type="match status" value="3"/>
</dbReference>
<evidence type="ECO:0000256" key="2">
    <source>
        <dbReference type="ARBA" id="ARBA00022737"/>
    </source>
</evidence>
<dbReference type="Gene3D" id="3.40.50.1460">
    <property type="match status" value="1"/>
</dbReference>
<evidence type="ECO:0000256" key="3">
    <source>
        <dbReference type="PROSITE-ProRule" id="PRU00221"/>
    </source>
</evidence>
<keyword evidence="7" id="KW-1185">Reference proteome</keyword>
<dbReference type="CDD" id="cd00200">
    <property type="entry name" value="WD40"/>
    <property type="match status" value="3"/>
</dbReference>
<dbReference type="InterPro" id="IPR001680">
    <property type="entry name" value="WD40_rpt"/>
</dbReference>
<dbReference type="RefSeq" id="WP_413275761.1">
    <property type="nucleotide sequence ID" value="NZ_JBHFNT010000027.1"/>
</dbReference>
<dbReference type="PROSITE" id="PS50294">
    <property type="entry name" value="WD_REPEATS_REGION"/>
    <property type="match status" value="13"/>
</dbReference>
<dbReference type="EMBL" id="JBHFNT010000027">
    <property type="protein sequence ID" value="MFB2833298.1"/>
    <property type="molecule type" value="Genomic_DNA"/>
</dbReference>
<evidence type="ECO:0000313" key="7">
    <source>
        <dbReference type="Proteomes" id="UP001576780"/>
    </source>
</evidence>
<dbReference type="PROSITE" id="PS50082">
    <property type="entry name" value="WD_REPEATS_2"/>
    <property type="match status" value="14"/>
</dbReference>
<feature type="domain" description="Peptidase C14 caspase" evidence="4">
    <location>
        <begin position="23"/>
        <end position="236"/>
    </location>
</feature>
<reference evidence="6 7" key="1">
    <citation type="submission" date="2024-09" db="EMBL/GenBank/DDBJ databases">
        <title>Floridaenema gen nov. (Aerosakkonemataceae, Aerosakkonematales ord. nov., Cyanobacteria) from benthic tropical and subtropical fresh waters, with the description of four new species.</title>
        <authorList>
            <person name="Moretto J.A."/>
            <person name="Berthold D.E."/>
            <person name="Lefler F.W."/>
            <person name="Huang I.-S."/>
            <person name="Laughinghouse H. IV."/>
        </authorList>
    </citation>
    <scope>NUCLEOTIDE SEQUENCE [LARGE SCALE GENOMIC DNA]</scope>
    <source>
        <strain evidence="6 7">BLCC-F167</strain>
    </source>
</reference>
<dbReference type="PRINTS" id="PR00320">
    <property type="entry name" value="GPROTEINBRPT"/>
</dbReference>
<evidence type="ECO:0000256" key="1">
    <source>
        <dbReference type="ARBA" id="ARBA00022574"/>
    </source>
</evidence>
<evidence type="ECO:0000259" key="4">
    <source>
        <dbReference type="Pfam" id="PF00656"/>
    </source>
</evidence>
<feature type="repeat" description="WD" evidence="3">
    <location>
        <begin position="1416"/>
        <end position="1457"/>
    </location>
</feature>
<evidence type="ECO:0000313" key="6">
    <source>
        <dbReference type="EMBL" id="MFB2833298.1"/>
    </source>
</evidence>
<dbReference type="SMART" id="SM00320">
    <property type="entry name" value="WD40"/>
    <property type="match status" value="14"/>
</dbReference>
<comment type="caution">
    <text evidence="6">The sequence shown here is derived from an EMBL/GenBank/DDBJ whole genome shotgun (WGS) entry which is preliminary data.</text>
</comment>
<feature type="repeat" description="WD" evidence="3">
    <location>
        <begin position="1458"/>
        <end position="1499"/>
    </location>
</feature>
<organism evidence="6 7">
    <name type="scientific">Floridaenema evergladense BLCC-F167</name>
    <dbReference type="NCBI Taxonomy" id="3153639"/>
    <lineage>
        <taxon>Bacteria</taxon>
        <taxon>Bacillati</taxon>
        <taxon>Cyanobacteriota</taxon>
        <taxon>Cyanophyceae</taxon>
        <taxon>Oscillatoriophycideae</taxon>
        <taxon>Aerosakkonematales</taxon>
        <taxon>Aerosakkonemataceae</taxon>
        <taxon>Floridanema</taxon>
        <taxon>Floridanema evergladense</taxon>
    </lineage>
</organism>
<dbReference type="SUPFAM" id="SSF52540">
    <property type="entry name" value="P-loop containing nucleoside triphosphate hydrolases"/>
    <property type="match status" value="1"/>
</dbReference>
<dbReference type="InterPro" id="IPR049052">
    <property type="entry name" value="nSTAND1"/>
</dbReference>
<dbReference type="PANTHER" id="PTHR19848">
    <property type="entry name" value="WD40 REPEAT PROTEIN"/>
    <property type="match status" value="1"/>
</dbReference>